<keyword evidence="1" id="KW-0812">Transmembrane</keyword>
<keyword evidence="3" id="KW-1185">Reference proteome</keyword>
<keyword evidence="1" id="KW-1133">Transmembrane helix</keyword>
<gene>
    <name evidence="2" type="ORF">ACFFUR_15410</name>
</gene>
<feature type="transmembrane region" description="Helical" evidence="1">
    <location>
        <begin position="70"/>
        <end position="88"/>
    </location>
</feature>
<comment type="caution">
    <text evidence="2">The sequence shown here is derived from an EMBL/GenBank/DDBJ whole genome shotgun (WGS) entry which is preliminary data.</text>
</comment>
<keyword evidence="1" id="KW-0472">Membrane</keyword>
<feature type="transmembrane region" description="Helical" evidence="1">
    <location>
        <begin position="12"/>
        <end position="29"/>
    </location>
</feature>
<dbReference type="EMBL" id="JBHMEW010000067">
    <property type="protein sequence ID" value="MFB9213203.1"/>
    <property type="molecule type" value="Genomic_DNA"/>
</dbReference>
<accession>A0ABV5J8N5</accession>
<evidence type="ECO:0000313" key="3">
    <source>
        <dbReference type="Proteomes" id="UP001589654"/>
    </source>
</evidence>
<proteinExistence type="predicted"/>
<name>A0ABV5J8N5_9BACT</name>
<dbReference type="InterPro" id="IPR025250">
    <property type="entry name" value="DUF4199"/>
</dbReference>
<feature type="transmembrane region" description="Helical" evidence="1">
    <location>
        <begin position="41"/>
        <end position="58"/>
    </location>
</feature>
<reference evidence="2 3" key="1">
    <citation type="submission" date="2024-09" db="EMBL/GenBank/DDBJ databases">
        <authorList>
            <person name="Sun Q."/>
            <person name="Mori K."/>
        </authorList>
    </citation>
    <scope>NUCLEOTIDE SEQUENCE [LARGE SCALE GENOMIC DNA]</scope>
    <source>
        <strain evidence="2 3">CECT 7682</strain>
    </source>
</reference>
<organism evidence="2 3">
    <name type="scientific">Echinicola jeungdonensis</name>
    <dbReference type="NCBI Taxonomy" id="709343"/>
    <lineage>
        <taxon>Bacteria</taxon>
        <taxon>Pseudomonadati</taxon>
        <taxon>Bacteroidota</taxon>
        <taxon>Cytophagia</taxon>
        <taxon>Cytophagales</taxon>
        <taxon>Cyclobacteriaceae</taxon>
        <taxon>Echinicola</taxon>
    </lineage>
</organism>
<sequence length="162" mass="18535">MKKYEIEIKWGIIFTFIGLLWIGLERAVGLHDEYIGFHSTYTNLFAFIAILLYVLALLDKRNHYYKGYISWKNAFFSGLVLSAIIAILSPLSQLISHKIVTPHYFENAINHAVSRKIMSQQEAESYFSLGNYILQTTFFAFIVGCITAALISIFIRKSPQAI</sequence>
<dbReference type="RefSeq" id="WP_290248760.1">
    <property type="nucleotide sequence ID" value="NZ_JAUFQT010000001.1"/>
</dbReference>
<dbReference type="Pfam" id="PF13858">
    <property type="entry name" value="DUF4199"/>
    <property type="match status" value="1"/>
</dbReference>
<evidence type="ECO:0000256" key="1">
    <source>
        <dbReference type="SAM" id="Phobius"/>
    </source>
</evidence>
<evidence type="ECO:0000313" key="2">
    <source>
        <dbReference type="EMBL" id="MFB9213203.1"/>
    </source>
</evidence>
<feature type="transmembrane region" description="Helical" evidence="1">
    <location>
        <begin position="132"/>
        <end position="155"/>
    </location>
</feature>
<dbReference type="Proteomes" id="UP001589654">
    <property type="component" value="Unassembled WGS sequence"/>
</dbReference>
<protein>
    <submittedName>
        <fullName evidence="2">DUF4199 domain-containing protein</fullName>
    </submittedName>
</protein>